<comment type="similarity">
    <text evidence="2 8">Belongs to the Mediator complex subunit 18 family.</text>
</comment>
<protein>
    <recommendedName>
        <fullName evidence="3 8">Mediator of RNA polymerase II transcription subunit 18</fullName>
    </recommendedName>
    <alternativeName>
        <fullName evidence="7 8">Mediator complex subunit 18</fullName>
    </alternativeName>
</protein>
<keyword evidence="5 8" id="KW-0804">Transcription</keyword>
<reference evidence="9 10" key="1">
    <citation type="journal article" date="2023" name="Elife">
        <title>Identification of key yeast species and microbe-microbe interactions impacting larval growth of Drosophila in the wild.</title>
        <authorList>
            <person name="Mure A."/>
            <person name="Sugiura Y."/>
            <person name="Maeda R."/>
            <person name="Honda K."/>
            <person name="Sakurai N."/>
            <person name="Takahashi Y."/>
            <person name="Watada M."/>
            <person name="Katoh T."/>
            <person name="Gotoh A."/>
            <person name="Gotoh Y."/>
            <person name="Taniguchi I."/>
            <person name="Nakamura K."/>
            <person name="Hayashi T."/>
            <person name="Katayama T."/>
            <person name="Uemura T."/>
            <person name="Hattori Y."/>
        </authorList>
    </citation>
    <scope>NUCLEOTIDE SEQUENCE [LARGE SCALE GENOMIC DNA]</scope>
    <source>
        <strain evidence="9 10">SC-9</strain>
    </source>
</reference>
<evidence type="ECO:0000256" key="2">
    <source>
        <dbReference type="ARBA" id="ARBA00009814"/>
    </source>
</evidence>
<name>A0AAV5QLV2_9ASCO</name>
<dbReference type="GO" id="GO:0003712">
    <property type="term" value="F:transcription coregulator activity"/>
    <property type="evidence" value="ECO:0007669"/>
    <property type="project" value="InterPro"/>
</dbReference>
<accession>A0AAV5QLV2</accession>
<evidence type="ECO:0000256" key="8">
    <source>
        <dbReference type="RuleBase" id="RU364150"/>
    </source>
</evidence>
<comment type="function">
    <text evidence="8">Component of the Mediator complex, a coactivator involved in the regulated transcription of nearly all RNA polymerase II-dependent genes. Mediator functions as a bridge to convey information from gene-specific regulatory proteins to the basal RNA polymerase II transcription machinery. Mediator is recruited to promoters by direct interactions with regulatory proteins and serves as a scaffold for the assembly of a functional preinitiation complex with RNA polymerase II and the general transcription factors.</text>
</comment>
<evidence type="ECO:0000256" key="5">
    <source>
        <dbReference type="ARBA" id="ARBA00023163"/>
    </source>
</evidence>
<dbReference type="PANTHER" id="PTHR13321:SF2">
    <property type="entry name" value="MEDIATOR OF RNA POLYMERASE II TRANSCRIPTION SUBUNIT 18"/>
    <property type="match status" value="1"/>
</dbReference>
<dbReference type="Gene3D" id="2.40.320.10">
    <property type="entry name" value="Hypothetical Protein Pfu-838710-001"/>
    <property type="match status" value="1"/>
</dbReference>
<keyword evidence="10" id="KW-1185">Reference proteome</keyword>
<evidence type="ECO:0000256" key="3">
    <source>
        <dbReference type="ARBA" id="ARBA00019612"/>
    </source>
</evidence>
<dbReference type="GO" id="GO:0006357">
    <property type="term" value="P:regulation of transcription by RNA polymerase II"/>
    <property type="evidence" value="ECO:0007669"/>
    <property type="project" value="InterPro"/>
</dbReference>
<dbReference type="AlphaFoldDB" id="A0AAV5QLV2"/>
<dbReference type="GO" id="GO:0016592">
    <property type="term" value="C:mediator complex"/>
    <property type="evidence" value="ECO:0007669"/>
    <property type="project" value="InterPro"/>
</dbReference>
<comment type="subunit">
    <text evidence="8">Component of the Mediator complex.</text>
</comment>
<proteinExistence type="inferred from homology"/>
<comment type="caution">
    <text evidence="9">The sequence shown here is derived from an EMBL/GenBank/DDBJ whole genome shotgun (WGS) entry which is preliminary data.</text>
</comment>
<keyword evidence="8" id="KW-0010">Activator</keyword>
<organism evidence="9 10">
    <name type="scientific">Saccharomycopsis crataegensis</name>
    <dbReference type="NCBI Taxonomy" id="43959"/>
    <lineage>
        <taxon>Eukaryota</taxon>
        <taxon>Fungi</taxon>
        <taxon>Dikarya</taxon>
        <taxon>Ascomycota</taxon>
        <taxon>Saccharomycotina</taxon>
        <taxon>Saccharomycetes</taxon>
        <taxon>Saccharomycopsidaceae</taxon>
        <taxon>Saccharomycopsis</taxon>
    </lineage>
</organism>
<dbReference type="GO" id="GO:0070847">
    <property type="term" value="C:core mediator complex"/>
    <property type="evidence" value="ECO:0007669"/>
    <property type="project" value="TreeGrafter"/>
</dbReference>
<evidence type="ECO:0000256" key="4">
    <source>
        <dbReference type="ARBA" id="ARBA00023015"/>
    </source>
</evidence>
<evidence type="ECO:0000313" key="10">
    <source>
        <dbReference type="Proteomes" id="UP001360560"/>
    </source>
</evidence>
<evidence type="ECO:0000313" key="9">
    <source>
        <dbReference type="EMBL" id="GMM35527.1"/>
    </source>
</evidence>
<dbReference type="Pfam" id="PF09637">
    <property type="entry name" value="Med18"/>
    <property type="match status" value="1"/>
</dbReference>
<keyword evidence="4 8" id="KW-0805">Transcription regulation</keyword>
<evidence type="ECO:0000256" key="7">
    <source>
        <dbReference type="ARBA" id="ARBA00032012"/>
    </source>
</evidence>
<keyword evidence="6 8" id="KW-0539">Nucleus</keyword>
<dbReference type="Proteomes" id="UP001360560">
    <property type="component" value="Unassembled WGS sequence"/>
</dbReference>
<dbReference type="InterPro" id="IPR019095">
    <property type="entry name" value="Mediator_Med18"/>
</dbReference>
<sequence length="266" mass="29976">MVQELSLVSTINKKEFNFVINSLIALTGQKPRSLTNENIIYSPIINLKYLQSKQAINNSVNLNQIEQHLVKIRRSWQMYSPGKKNPNVVVNEILSNDNQLFMKKVGAGDVKLGERDTTNDGENQYSFQISDIPAAGKRKVSSQTIYEVNIKQSATALRSYMMNLGYVEKQRFLIKGLKFLYNGVVNIEIFQVFAIDATDGKTVVQIIDGSENWFLKAYVNVAKITDISLINKASSDLALLQKNVGNLIKLKIPDRGLMDSRINDNL</sequence>
<dbReference type="PANTHER" id="PTHR13321">
    <property type="entry name" value="MEDIATOR OF RNA POLYMERASE II TRANSCRIPTION, SUBUNIT 18"/>
    <property type="match status" value="1"/>
</dbReference>
<dbReference type="GO" id="GO:0006369">
    <property type="term" value="P:termination of RNA polymerase II transcription"/>
    <property type="evidence" value="ECO:0007669"/>
    <property type="project" value="TreeGrafter"/>
</dbReference>
<gene>
    <name evidence="8" type="primary">MED18</name>
    <name evidence="9" type="ORF">DASC09_028520</name>
</gene>
<dbReference type="EMBL" id="BTFZ01000006">
    <property type="protein sequence ID" value="GMM35527.1"/>
    <property type="molecule type" value="Genomic_DNA"/>
</dbReference>
<evidence type="ECO:0000256" key="1">
    <source>
        <dbReference type="ARBA" id="ARBA00004123"/>
    </source>
</evidence>
<evidence type="ECO:0000256" key="6">
    <source>
        <dbReference type="ARBA" id="ARBA00023242"/>
    </source>
</evidence>
<comment type="subcellular location">
    <subcellularLocation>
        <location evidence="1 8">Nucleus</location>
    </subcellularLocation>
</comment>